<dbReference type="Proteomes" id="UP001164020">
    <property type="component" value="Chromosome"/>
</dbReference>
<dbReference type="InterPro" id="IPR032466">
    <property type="entry name" value="Metal_Hydrolase"/>
</dbReference>
<dbReference type="PANTHER" id="PTHR43794">
    <property type="entry name" value="AMINOHYDROLASE SSNA-RELATED"/>
    <property type="match status" value="1"/>
</dbReference>
<evidence type="ECO:0000256" key="2">
    <source>
        <dbReference type="ARBA" id="ARBA00022723"/>
    </source>
</evidence>
<dbReference type="InterPro" id="IPR006680">
    <property type="entry name" value="Amidohydro-rel"/>
</dbReference>
<dbReference type="SUPFAM" id="SSF51556">
    <property type="entry name" value="Metallo-dependent hydrolases"/>
    <property type="match status" value="1"/>
</dbReference>
<keyword evidence="2" id="KW-0479">Metal-binding</keyword>
<sequence>MRIFRARLVIPSAGSEPILDGCVAISADRIAAVGPFEEIRTRFTGGEVIDLRHAVILPGLVNAHQHGRGISPLLLGYQDDALEPWIAARRRHGPPDVYAVTRLAAEEMLANGVTATLHANYNYGSDYRQELDTTVRAYSDAGLRATICIGYQDRGFLAYGNEAEFVATLPEDARKALHSRGAPPYAGSVAETIGLMDEMSARFEDTPLISFAYGPAGPQWVSDEAWAALARDAAKRGIGLHFHLLESPLQADWCRKAFGGSTLAHLRRLGVFEAAASCAHGVYMSEEDMTLAREEAVVVVANPGSNLRLFNGPPPAAELHRRGCVVAVGTDNTALADDEDYLAELRLYASLARSPGVEAIGPSPVDILRTATTSGGKAAFLPAGYGSLAPDQPADLVAIDCAGFEAPDGSMAKNPLSLLLARAKGTDVALTMTAGVVRYARRDQDLERRIHWRRVATASVGKRELRQDGTTVAAIQQALRGRRREA</sequence>
<accession>A0ABY7BWD1</accession>
<name>A0ABY7BWD1_9HYPH</name>
<keyword evidence="8" id="KW-1185">Reference proteome</keyword>
<evidence type="ECO:0000259" key="5">
    <source>
        <dbReference type="Pfam" id="PF01979"/>
    </source>
</evidence>
<dbReference type="EMBL" id="CP114029">
    <property type="protein sequence ID" value="WAP67809.1"/>
    <property type="molecule type" value="Genomic_DNA"/>
</dbReference>
<evidence type="ECO:0000313" key="8">
    <source>
        <dbReference type="Proteomes" id="UP001164020"/>
    </source>
</evidence>
<dbReference type="SUPFAM" id="SSF51338">
    <property type="entry name" value="Composite domain of metallo-dependent hydrolases"/>
    <property type="match status" value="1"/>
</dbReference>
<evidence type="ECO:0000313" key="7">
    <source>
        <dbReference type="EMBL" id="WAP67809.1"/>
    </source>
</evidence>
<comment type="similarity">
    <text evidence="1">Belongs to the metallo-dependent hydrolases superfamily. ATZ/TRZ family.</text>
</comment>
<proteinExistence type="inferred from homology"/>
<dbReference type="Pfam" id="PF01979">
    <property type="entry name" value="Amidohydro_1"/>
    <property type="match status" value="1"/>
</dbReference>
<keyword evidence="3" id="KW-0378">Hydrolase</keyword>
<dbReference type="InterPro" id="IPR050287">
    <property type="entry name" value="MTA/SAH_deaminase"/>
</dbReference>
<keyword evidence="4" id="KW-0862">Zinc</keyword>
<dbReference type="InterPro" id="IPR011059">
    <property type="entry name" value="Metal-dep_hydrolase_composite"/>
</dbReference>
<dbReference type="Gene3D" id="3.20.20.140">
    <property type="entry name" value="Metal-dependent hydrolases"/>
    <property type="match status" value="1"/>
</dbReference>
<feature type="domain" description="Aminodeoxyfutalosine deaminase/Imidazolonepropionase-like composite" evidence="6">
    <location>
        <begin position="21"/>
        <end position="43"/>
    </location>
</feature>
<feature type="domain" description="Amidohydrolase-related" evidence="5">
    <location>
        <begin position="55"/>
        <end position="435"/>
    </location>
</feature>
<evidence type="ECO:0000259" key="6">
    <source>
        <dbReference type="Pfam" id="PF22039"/>
    </source>
</evidence>
<reference evidence="7" key="1">
    <citation type="submission" date="2022-12" db="EMBL/GenBank/DDBJ databases">
        <title>Jiella pelagia sp. nov., isolated from phosphonate enriched culture of Northwest Pacific surface seawater.</title>
        <authorList>
            <person name="Shin D.Y."/>
            <person name="Hwang C.Y."/>
        </authorList>
    </citation>
    <scope>NUCLEOTIDE SEQUENCE</scope>
    <source>
        <strain evidence="7">HL-NP1</strain>
    </source>
</reference>
<gene>
    <name evidence="7" type="ORF">OH818_20425</name>
</gene>
<dbReference type="PANTHER" id="PTHR43794:SF11">
    <property type="entry name" value="AMIDOHYDROLASE-RELATED DOMAIN-CONTAINING PROTEIN"/>
    <property type="match status" value="1"/>
</dbReference>
<dbReference type="Pfam" id="PF22039">
    <property type="entry name" value="HUTI_composite_bact"/>
    <property type="match status" value="1"/>
</dbReference>
<dbReference type="InterPro" id="IPR054418">
    <property type="entry name" value="MQNX/HUTI_composite_N"/>
</dbReference>
<evidence type="ECO:0000256" key="1">
    <source>
        <dbReference type="ARBA" id="ARBA00006745"/>
    </source>
</evidence>
<protein>
    <submittedName>
        <fullName evidence="7">Amidohydrolase family protein</fullName>
    </submittedName>
</protein>
<dbReference type="Gene3D" id="2.30.40.10">
    <property type="entry name" value="Urease, subunit C, domain 1"/>
    <property type="match status" value="1"/>
</dbReference>
<organism evidence="7 8">
    <name type="scientific">Jiella pelagia</name>
    <dbReference type="NCBI Taxonomy" id="2986949"/>
    <lineage>
        <taxon>Bacteria</taxon>
        <taxon>Pseudomonadati</taxon>
        <taxon>Pseudomonadota</taxon>
        <taxon>Alphaproteobacteria</taxon>
        <taxon>Hyphomicrobiales</taxon>
        <taxon>Aurantimonadaceae</taxon>
        <taxon>Jiella</taxon>
    </lineage>
</organism>
<dbReference type="RefSeq" id="WP_268880281.1">
    <property type="nucleotide sequence ID" value="NZ_CP114029.1"/>
</dbReference>
<evidence type="ECO:0000256" key="4">
    <source>
        <dbReference type="ARBA" id="ARBA00022833"/>
    </source>
</evidence>
<evidence type="ECO:0000256" key="3">
    <source>
        <dbReference type="ARBA" id="ARBA00022801"/>
    </source>
</evidence>